<dbReference type="Proteomes" id="UP001262754">
    <property type="component" value="Unassembled WGS sequence"/>
</dbReference>
<dbReference type="PANTHER" id="PTHR40590:SF1">
    <property type="entry name" value="CYTOPLASMIC PROTEIN"/>
    <property type="match status" value="1"/>
</dbReference>
<keyword evidence="3" id="KW-1185">Reference proteome</keyword>
<dbReference type="EMBL" id="JAVDRL010000013">
    <property type="protein sequence ID" value="MDR6533508.1"/>
    <property type="molecule type" value="Genomic_DNA"/>
</dbReference>
<evidence type="ECO:0000313" key="3">
    <source>
        <dbReference type="Proteomes" id="UP001262754"/>
    </source>
</evidence>
<dbReference type="InterPro" id="IPR002816">
    <property type="entry name" value="TraB/PrgY/GumN_fam"/>
</dbReference>
<proteinExistence type="predicted"/>
<keyword evidence="1" id="KW-0732">Signal</keyword>
<evidence type="ECO:0000256" key="1">
    <source>
        <dbReference type="SAM" id="SignalP"/>
    </source>
</evidence>
<comment type="caution">
    <text evidence="2">The sequence shown here is derived from an EMBL/GenBank/DDBJ whole genome shotgun (WGS) entry which is preliminary data.</text>
</comment>
<feature type="signal peptide" evidence="1">
    <location>
        <begin position="1"/>
        <end position="33"/>
    </location>
</feature>
<name>A0ABU1N4Y0_9CAUL</name>
<protein>
    <submittedName>
        <fullName evidence="2">Uncharacterized protein YbaP (TraB family)</fullName>
    </submittedName>
</protein>
<sequence>MMILPGSVRRFALALVAPVLVAALAMGASPVLAEPALWAIKDKDSTIYLFGTVHVLKPGTPWRSPKIAKAFQDADDVVMEIEQPEDPATTRALMLKYGVDRAAPLSTKLKPESYAKLQGAAQGMGFPPQALEPMRPWLAALTVSLTPLLKAGYDPESGVEKLLTAQAKAAGKPIAAFETMEQQVRFFADMTPAQEAQLLESTLDEIDDGPAKIDALVAAWAAGDQGELKRQMVDEMQTEYPDVYKLLLVDRNQDWANQLKTRLAGSGVSFVAVGAGHLTGPDSLQAQLARLGIKTERVE</sequence>
<dbReference type="Pfam" id="PF01963">
    <property type="entry name" value="TraB_PrgY_gumN"/>
    <property type="match status" value="1"/>
</dbReference>
<reference evidence="2 3" key="1">
    <citation type="submission" date="2023-07" db="EMBL/GenBank/DDBJ databases">
        <title>Sorghum-associated microbial communities from plants grown in Nebraska, USA.</title>
        <authorList>
            <person name="Schachtman D."/>
        </authorList>
    </citation>
    <scope>NUCLEOTIDE SEQUENCE [LARGE SCALE GENOMIC DNA]</scope>
    <source>
        <strain evidence="2 3">DS2154</strain>
    </source>
</reference>
<accession>A0ABU1N4Y0</accession>
<organism evidence="2 3">
    <name type="scientific">Caulobacter rhizosphaerae</name>
    <dbReference type="NCBI Taxonomy" id="2010972"/>
    <lineage>
        <taxon>Bacteria</taxon>
        <taxon>Pseudomonadati</taxon>
        <taxon>Pseudomonadota</taxon>
        <taxon>Alphaproteobacteria</taxon>
        <taxon>Caulobacterales</taxon>
        <taxon>Caulobacteraceae</taxon>
        <taxon>Caulobacter</taxon>
    </lineage>
</organism>
<dbReference type="PANTHER" id="PTHR40590">
    <property type="entry name" value="CYTOPLASMIC PROTEIN-RELATED"/>
    <property type="match status" value="1"/>
</dbReference>
<evidence type="ECO:0000313" key="2">
    <source>
        <dbReference type="EMBL" id="MDR6533508.1"/>
    </source>
</evidence>
<feature type="chain" id="PRO_5046195630" evidence="1">
    <location>
        <begin position="34"/>
        <end position="299"/>
    </location>
</feature>
<dbReference type="CDD" id="cd14789">
    <property type="entry name" value="Tiki"/>
    <property type="match status" value="1"/>
</dbReference>
<gene>
    <name evidence="2" type="ORF">J2800_004274</name>
</gene>
<dbReference type="RefSeq" id="WP_310034400.1">
    <property type="nucleotide sequence ID" value="NZ_JAVDRL010000013.1"/>
</dbReference>
<dbReference type="InterPro" id="IPR047111">
    <property type="entry name" value="YbaP-like"/>
</dbReference>